<evidence type="ECO:0000313" key="2">
    <source>
        <dbReference type="EMBL" id="GBO09465.1"/>
    </source>
</evidence>
<evidence type="ECO:0000256" key="1">
    <source>
        <dbReference type="SAM" id="SignalP"/>
    </source>
</evidence>
<keyword evidence="1" id="KW-0732">Signal</keyword>
<comment type="caution">
    <text evidence="2">The sequence shown here is derived from an EMBL/GenBank/DDBJ whole genome shotgun (WGS) entry which is preliminary data.</text>
</comment>
<evidence type="ECO:0000313" key="3">
    <source>
        <dbReference type="Proteomes" id="UP000499080"/>
    </source>
</evidence>
<name>A0A4Y2U906_ARAVE</name>
<sequence length="139" mass="15468">MILVFLLSLAALPANSTLQQPSILTRQLSKLVQLHTFGIIAFSEKTMDTSDRGEALLGWNESCSFLNFTAFTRPDMIITESDMKSKMKSEAPDLNCLLGASVLEYCLGSFRYSMFGQFRQQKPHSCLDFPTGDCAPLVM</sequence>
<dbReference type="EMBL" id="BGPR01034901">
    <property type="protein sequence ID" value="GBO09465.1"/>
    <property type="molecule type" value="Genomic_DNA"/>
</dbReference>
<reference evidence="2 3" key="1">
    <citation type="journal article" date="2019" name="Sci. Rep.">
        <title>Orb-weaving spider Araneus ventricosus genome elucidates the spidroin gene catalogue.</title>
        <authorList>
            <person name="Kono N."/>
            <person name="Nakamura H."/>
            <person name="Ohtoshi R."/>
            <person name="Moran D.A.P."/>
            <person name="Shinohara A."/>
            <person name="Yoshida Y."/>
            <person name="Fujiwara M."/>
            <person name="Mori M."/>
            <person name="Tomita M."/>
            <person name="Arakawa K."/>
        </authorList>
    </citation>
    <scope>NUCLEOTIDE SEQUENCE [LARGE SCALE GENOMIC DNA]</scope>
</reference>
<organism evidence="2 3">
    <name type="scientific">Araneus ventricosus</name>
    <name type="common">Orbweaver spider</name>
    <name type="synonym">Epeira ventricosa</name>
    <dbReference type="NCBI Taxonomy" id="182803"/>
    <lineage>
        <taxon>Eukaryota</taxon>
        <taxon>Metazoa</taxon>
        <taxon>Ecdysozoa</taxon>
        <taxon>Arthropoda</taxon>
        <taxon>Chelicerata</taxon>
        <taxon>Arachnida</taxon>
        <taxon>Araneae</taxon>
        <taxon>Araneomorphae</taxon>
        <taxon>Entelegynae</taxon>
        <taxon>Araneoidea</taxon>
        <taxon>Araneidae</taxon>
        <taxon>Araneus</taxon>
    </lineage>
</organism>
<accession>A0A4Y2U906</accession>
<dbReference type="Proteomes" id="UP000499080">
    <property type="component" value="Unassembled WGS sequence"/>
</dbReference>
<keyword evidence="3" id="KW-1185">Reference proteome</keyword>
<feature type="chain" id="PRO_5021447497" evidence="1">
    <location>
        <begin position="17"/>
        <end position="139"/>
    </location>
</feature>
<proteinExistence type="predicted"/>
<feature type="signal peptide" evidence="1">
    <location>
        <begin position="1"/>
        <end position="16"/>
    </location>
</feature>
<protein>
    <submittedName>
        <fullName evidence="2">Uncharacterized protein</fullName>
    </submittedName>
</protein>
<gene>
    <name evidence="2" type="ORF">AVEN_128882_1</name>
</gene>
<dbReference type="AlphaFoldDB" id="A0A4Y2U906"/>